<evidence type="ECO:0000313" key="3">
    <source>
        <dbReference type="EMBL" id="KAJ4465844.1"/>
    </source>
</evidence>
<name>A0ABQ8UZK7_9AGAR</name>
<reference evidence="3" key="1">
    <citation type="submission" date="2022-08" db="EMBL/GenBank/DDBJ databases">
        <title>A Global Phylogenomic Analysis of the Shiitake Genus Lentinula.</title>
        <authorList>
            <consortium name="DOE Joint Genome Institute"/>
            <person name="Sierra-Patev S."/>
            <person name="Min B."/>
            <person name="Naranjo-Ortiz M."/>
            <person name="Looney B."/>
            <person name="Konkel Z."/>
            <person name="Slot J.C."/>
            <person name="Sakamoto Y."/>
            <person name="Steenwyk J.L."/>
            <person name="Rokas A."/>
            <person name="Carro J."/>
            <person name="Camarero S."/>
            <person name="Ferreira P."/>
            <person name="Molpeceres G."/>
            <person name="Ruiz-Duenas F.J."/>
            <person name="Serrano A."/>
            <person name="Henrissat B."/>
            <person name="Drula E."/>
            <person name="Hughes K.W."/>
            <person name="Mata J.L."/>
            <person name="Ishikawa N.K."/>
            <person name="Vargas-Isla R."/>
            <person name="Ushijima S."/>
            <person name="Smith C.A."/>
            <person name="Ahrendt S."/>
            <person name="Andreopoulos W."/>
            <person name="He G."/>
            <person name="Labutti K."/>
            <person name="Lipzen A."/>
            <person name="Ng V."/>
            <person name="Riley R."/>
            <person name="Sandor L."/>
            <person name="Barry K."/>
            <person name="Martinez A.T."/>
            <person name="Xiao Y."/>
            <person name="Gibbons J.G."/>
            <person name="Terashima K."/>
            <person name="Grigoriev I.V."/>
            <person name="Hibbett D.S."/>
        </authorList>
    </citation>
    <scope>NUCLEOTIDE SEQUENCE</scope>
    <source>
        <strain evidence="3">RHP3577 ss4</strain>
    </source>
</reference>
<keyword evidence="2" id="KW-1133">Transmembrane helix</keyword>
<feature type="region of interest" description="Disordered" evidence="1">
    <location>
        <begin position="308"/>
        <end position="336"/>
    </location>
</feature>
<keyword evidence="2" id="KW-0812">Transmembrane</keyword>
<dbReference type="EMBL" id="JANVFT010000121">
    <property type="protein sequence ID" value="KAJ4465844.1"/>
    <property type="molecule type" value="Genomic_DNA"/>
</dbReference>
<evidence type="ECO:0000313" key="4">
    <source>
        <dbReference type="Proteomes" id="UP001150217"/>
    </source>
</evidence>
<proteinExistence type="predicted"/>
<keyword evidence="4" id="KW-1185">Reference proteome</keyword>
<evidence type="ECO:0000256" key="1">
    <source>
        <dbReference type="SAM" id="MobiDB-lite"/>
    </source>
</evidence>
<comment type="caution">
    <text evidence="3">The sequence shown here is derived from an EMBL/GenBank/DDBJ whole genome shotgun (WGS) entry which is preliminary data.</text>
</comment>
<dbReference type="Proteomes" id="UP001150217">
    <property type="component" value="Unassembled WGS sequence"/>
</dbReference>
<protein>
    <submittedName>
        <fullName evidence="3">Uncharacterized protein</fullName>
    </submittedName>
</protein>
<keyword evidence="2" id="KW-0472">Membrane</keyword>
<gene>
    <name evidence="3" type="ORF">C8R41DRAFT_871775</name>
</gene>
<evidence type="ECO:0000256" key="2">
    <source>
        <dbReference type="SAM" id="Phobius"/>
    </source>
</evidence>
<feature type="transmembrane region" description="Helical" evidence="2">
    <location>
        <begin position="132"/>
        <end position="152"/>
    </location>
</feature>
<accession>A0ABQ8UZK7</accession>
<organism evidence="3 4">
    <name type="scientific">Lentinula lateritia</name>
    <dbReference type="NCBI Taxonomy" id="40482"/>
    <lineage>
        <taxon>Eukaryota</taxon>
        <taxon>Fungi</taxon>
        <taxon>Dikarya</taxon>
        <taxon>Basidiomycota</taxon>
        <taxon>Agaricomycotina</taxon>
        <taxon>Agaricomycetes</taxon>
        <taxon>Agaricomycetidae</taxon>
        <taxon>Agaricales</taxon>
        <taxon>Marasmiineae</taxon>
        <taxon>Omphalotaceae</taxon>
        <taxon>Lentinula</taxon>
    </lineage>
</organism>
<sequence length="336" mass="37523">MDGLKERNRILRKAGHAIKIRASGFSCVGFEECPMVVAMGVQSTVKSVAEQQFHPNQGASRKFTPEVRLNLCEAKIVELVRSGHLGRRKICDVNPGRSPDLTSQGREKPTFNSNAGRASTMLVVLNLPPCSFLLLFFSTILGVISAVPLPFYDFPKGQLEQRASTVHNVYLYRSNKGFKVRVKTDKEFVLSQDQDWQITSGSATGFRPKQSGPDEWGVWRLEIVKSTKYRLGDPLGYIKIDADEEKKLFEDIGRITGSTKFDVLNELMAFFKTSNDGVEFTGTSDHMGNAWKGDAWDNVYMAMTDPGEYKKKSQEGGGKWNVESRLEEQKTAMGSS</sequence>